<sequence length="426" mass="47694">MESKLIQTYFKPDKKFETWKEIHKILESDVCVSSIFMVDKYWNCTIEIEASKIDTACSITPFLGIEASSLGKVHTSASPRHSNWPAFLGYGILLTGAIAYAFYEPTPIFPKPIKEHLRKALRSEKKSEIDDAQEHFRVAYEISKGKIDWMKRSGIGIRWATMLENLDRLEEAKKIYEIVYADLLAAKGLTEPERMRAVAVAHKLAVLSQDDQDIEAYLTWSVEEVLRITLPTDQNQENQQKIIMGEIELPEWASGAQVGPCLEALGDFYARKNHPKYSLPLYLQALSILLPPPPRRTQPTISDKCHAATLMNNIAHLLVPSSIQDATSWASRSLAVAETALAIDPSAQECLGVKLVAFQNLGTLAEMEGKRDKAREWFSGAKDLASMFGLESVVGRARDGLSRVGVGEDEQEKTIIIHQHDLVKKA</sequence>
<dbReference type="InterPro" id="IPR011990">
    <property type="entry name" value="TPR-like_helical_dom_sf"/>
</dbReference>
<dbReference type="OrthoDB" id="10050400at2759"/>
<protein>
    <submittedName>
        <fullName evidence="1">Uncharacterized protein</fullName>
    </submittedName>
</protein>
<comment type="caution">
    <text evidence="1">The sequence shown here is derived from an EMBL/GenBank/DDBJ whole genome shotgun (WGS) entry which is preliminary data.</text>
</comment>
<proteinExistence type="predicted"/>
<dbReference type="PANTHER" id="PTHR28142:SF1">
    <property type="entry name" value="MITOCHONDRIAL INNER MEMBRANE I-AAA PROTEASE SUPERCOMPLEX SUBUNIT MGR3-RELATED"/>
    <property type="match status" value="1"/>
</dbReference>
<accession>A0A9P6NJI4</accession>
<dbReference type="Proteomes" id="UP000886653">
    <property type="component" value="Unassembled WGS sequence"/>
</dbReference>
<reference evidence="1" key="1">
    <citation type="submission" date="2013-11" db="EMBL/GenBank/DDBJ databases">
        <title>Genome sequence of the fusiform rust pathogen reveals effectors for host alternation and coevolution with pine.</title>
        <authorList>
            <consortium name="DOE Joint Genome Institute"/>
            <person name="Smith K."/>
            <person name="Pendleton A."/>
            <person name="Kubisiak T."/>
            <person name="Anderson C."/>
            <person name="Salamov A."/>
            <person name="Aerts A."/>
            <person name="Riley R."/>
            <person name="Clum A."/>
            <person name="Lindquist E."/>
            <person name="Ence D."/>
            <person name="Campbell M."/>
            <person name="Kronenberg Z."/>
            <person name="Feau N."/>
            <person name="Dhillon B."/>
            <person name="Hamelin R."/>
            <person name="Burleigh J."/>
            <person name="Smith J."/>
            <person name="Yandell M."/>
            <person name="Nelson C."/>
            <person name="Grigoriev I."/>
            <person name="Davis J."/>
        </authorList>
    </citation>
    <scope>NUCLEOTIDE SEQUENCE</scope>
    <source>
        <strain evidence="1">G11</strain>
    </source>
</reference>
<keyword evidence="2" id="KW-1185">Reference proteome</keyword>
<dbReference type="PANTHER" id="PTHR28142">
    <property type="entry name" value="MITOCHONDRIAL INNER MEMBRANE I-AAA PROTEASE SUPERCOMPLEX SUBUNIT MGR3-RELATED"/>
    <property type="match status" value="1"/>
</dbReference>
<gene>
    <name evidence="1" type="ORF">CROQUDRAFT_132927</name>
</gene>
<dbReference type="AlphaFoldDB" id="A0A9P6NJI4"/>
<dbReference type="InterPro" id="IPR040201">
    <property type="entry name" value="Mrg3-like"/>
</dbReference>
<name>A0A9P6NJI4_9BASI</name>
<dbReference type="Gene3D" id="1.25.40.10">
    <property type="entry name" value="Tetratricopeptide repeat domain"/>
    <property type="match status" value="1"/>
</dbReference>
<dbReference type="EMBL" id="MU167256">
    <property type="protein sequence ID" value="KAG0146757.1"/>
    <property type="molecule type" value="Genomic_DNA"/>
</dbReference>
<evidence type="ECO:0000313" key="2">
    <source>
        <dbReference type="Proteomes" id="UP000886653"/>
    </source>
</evidence>
<evidence type="ECO:0000313" key="1">
    <source>
        <dbReference type="EMBL" id="KAG0146757.1"/>
    </source>
</evidence>
<organism evidence="1 2">
    <name type="scientific">Cronartium quercuum f. sp. fusiforme G11</name>
    <dbReference type="NCBI Taxonomy" id="708437"/>
    <lineage>
        <taxon>Eukaryota</taxon>
        <taxon>Fungi</taxon>
        <taxon>Dikarya</taxon>
        <taxon>Basidiomycota</taxon>
        <taxon>Pucciniomycotina</taxon>
        <taxon>Pucciniomycetes</taxon>
        <taxon>Pucciniales</taxon>
        <taxon>Coleosporiaceae</taxon>
        <taxon>Cronartium</taxon>
    </lineage>
</organism>